<dbReference type="RefSeq" id="XP_001887084.1">
    <property type="nucleotide sequence ID" value="XM_001887049.1"/>
</dbReference>
<evidence type="ECO:0000313" key="2">
    <source>
        <dbReference type="EMBL" id="EDR02407.1"/>
    </source>
</evidence>
<reference evidence="2 3" key="1">
    <citation type="journal article" date="2008" name="Nature">
        <title>The genome of Laccaria bicolor provides insights into mycorrhizal symbiosis.</title>
        <authorList>
            <person name="Martin F."/>
            <person name="Aerts A."/>
            <person name="Ahren D."/>
            <person name="Brun A."/>
            <person name="Danchin E.G.J."/>
            <person name="Duchaussoy F."/>
            <person name="Gibon J."/>
            <person name="Kohler A."/>
            <person name="Lindquist E."/>
            <person name="Pereda V."/>
            <person name="Salamov A."/>
            <person name="Shapiro H.J."/>
            <person name="Wuyts J."/>
            <person name="Blaudez D."/>
            <person name="Buee M."/>
            <person name="Brokstein P."/>
            <person name="Canbaeck B."/>
            <person name="Cohen D."/>
            <person name="Courty P.E."/>
            <person name="Coutinho P.M."/>
            <person name="Delaruelle C."/>
            <person name="Detter J.C."/>
            <person name="Deveau A."/>
            <person name="DiFazio S."/>
            <person name="Duplessis S."/>
            <person name="Fraissinet-Tachet L."/>
            <person name="Lucic E."/>
            <person name="Frey-Klett P."/>
            <person name="Fourrey C."/>
            <person name="Feussner I."/>
            <person name="Gay G."/>
            <person name="Grimwood J."/>
            <person name="Hoegger P.J."/>
            <person name="Jain P."/>
            <person name="Kilaru S."/>
            <person name="Labbe J."/>
            <person name="Lin Y.C."/>
            <person name="Legue V."/>
            <person name="Le Tacon F."/>
            <person name="Marmeisse R."/>
            <person name="Melayah D."/>
            <person name="Montanini B."/>
            <person name="Muratet M."/>
            <person name="Nehls U."/>
            <person name="Niculita-Hirzel H."/>
            <person name="Oudot-Le Secq M.P."/>
            <person name="Peter M."/>
            <person name="Quesneville H."/>
            <person name="Rajashekar B."/>
            <person name="Reich M."/>
            <person name="Rouhier N."/>
            <person name="Schmutz J."/>
            <person name="Yin T."/>
            <person name="Chalot M."/>
            <person name="Henrissat B."/>
            <person name="Kuees U."/>
            <person name="Lucas S."/>
            <person name="Van de Peer Y."/>
            <person name="Podila G.K."/>
            <person name="Polle A."/>
            <person name="Pukkila P.J."/>
            <person name="Richardson P.M."/>
            <person name="Rouze P."/>
            <person name="Sanders I.R."/>
            <person name="Stajich J.E."/>
            <person name="Tunlid A."/>
            <person name="Tuskan G."/>
            <person name="Grigoriev I.V."/>
        </authorList>
    </citation>
    <scope>NUCLEOTIDE SEQUENCE [LARGE SCALE GENOMIC DNA]</scope>
    <source>
        <strain evidence="3">S238N-H82 / ATCC MYA-4686</strain>
    </source>
</reference>
<accession>B0DSZ8</accession>
<name>B0DSZ8_LACBS</name>
<gene>
    <name evidence="2" type="ORF">LACBIDRAFT_309747</name>
</gene>
<dbReference type="HOGENOM" id="CLU_2923036_0_0_1"/>
<evidence type="ECO:0000256" key="1">
    <source>
        <dbReference type="SAM" id="MobiDB-lite"/>
    </source>
</evidence>
<dbReference type="GeneID" id="6082627"/>
<keyword evidence="3" id="KW-1185">Reference proteome</keyword>
<proteinExistence type="predicted"/>
<dbReference type="InParanoid" id="B0DSZ8"/>
<organism evidence="3">
    <name type="scientific">Laccaria bicolor (strain S238N-H82 / ATCC MYA-4686)</name>
    <name type="common">Bicoloured deceiver</name>
    <name type="synonym">Laccaria laccata var. bicolor</name>
    <dbReference type="NCBI Taxonomy" id="486041"/>
    <lineage>
        <taxon>Eukaryota</taxon>
        <taxon>Fungi</taxon>
        <taxon>Dikarya</taxon>
        <taxon>Basidiomycota</taxon>
        <taxon>Agaricomycotina</taxon>
        <taxon>Agaricomycetes</taxon>
        <taxon>Agaricomycetidae</taxon>
        <taxon>Agaricales</taxon>
        <taxon>Agaricineae</taxon>
        <taxon>Hydnangiaceae</taxon>
        <taxon>Laccaria</taxon>
    </lineage>
</organism>
<dbReference type="KEGG" id="lbc:LACBIDRAFT_309747"/>
<evidence type="ECO:0000313" key="3">
    <source>
        <dbReference type="Proteomes" id="UP000001194"/>
    </source>
</evidence>
<protein>
    <submittedName>
        <fullName evidence="2">Predicted protein</fullName>
    </submittedName>
</protein>
<feature type="region of interest" description="Disordered" evidence="1">
    <location>
        <begin position="1"/>
        <end position="26"/>
    </location>
</feature>
<dbReference type="Proteomes" id="UP000001194">
    <property type="component" value="Unassembled WGS sequence"/>
</dbReference>
<sequence>MEYGGDRHKQRSGLQAPRQRHLPMDTSQINANTVTCSCSPPTTQHDTVKTLAHALCPSYQQ</sequence>
<dbReference type="EMBL" id="DS547131">
    <property type="protein sequence ID" value="EDR02407.1"/>
    <property type="molecule type" value="Genomic_DNA"/>
</dbReference>
<dbReference type="AlphaFoldDB" id="B0DSZ8"/>